<dbReference type="FunFam" id="1.10.630.10:FF:000022">
    <property type="entry name" value="Taxadiene 5-alpha hydroxylase"/>
    <property type="match status" value="1"/>
</dbReference>
<feature type="binding site" description="axial binding residue" evidence="9">
    <location>
        <position position="430"/>
    </location>
    <ligand>
        <name>heme</name>
        <dbReference type="ChEBI" id="CHEBI:30413"/>
    </ligand>
    <ligandPart>
        <name>Fe</name>
        <dbReference type="ChEBI" id="CHEBI:18248"/>
    </ligandPart>
</feature>
<dbReference type="AlphaFoldDB" id="W9RX79"/>
<name>W9RX79_9ROSA</name>
<comment type="subcellular location">
    <subcellularLocation>
        <location evidence="2">Membrane</location>
        <topology evidence="2">Single-pass membrane protein</topology>
    </subcellularLocation>
</comment>
<keyword evidence="6" id="KW-1133">Transmembrane helix</keyword>
<keyword evidence="6" id="KW-0472">Membrane</keyword>
<dbReference type="KEGG" id="mnt:21394509"/>
<dbReference type="PRINTS" id="PR00463">
    <property type="entry name" value="EP450I"/>
</dbReference>
<dbReference type="Gene3D" id="1.10.630.10">
    <property type="entry name" value="Cytochrome P450"/>
    <property type="match status" value="1"/>
</dbReference>
<gene>
    <name evidence="11" type="ORF">L484_011242</name>
</gene>
<dbReference type="InterPro" id="IPR002401">
    <property type="entry name" value="Cyt_P450_E_grp-I"/>
</dbReference>
<sequence>MEILSETTVLLVTLLALVVAYLNFKFKGSSPSRGKKLPPGSYGLPLIGESISFVRAQKLNKTAQWIHDRVNKHGPVFKTSILGSKVVILTGQAGNRFVFNGGDGALSLNQPKSVTKILGKYSLFEITGSRHKIIRGAVAAFVKPESIQRYLGDMESVIQQKLFKELDGKDVVYAVPLMKKIAFNVICGVFFGLPDDDERDELLKDFSTTVKGMWTVPVDFPGTVFHRALTARERLCKKLSNLIGIRRRQIEEGTPHDDVITSFLILRDENGEPLFEAEILDLSLALIIASHDTVAVVLGLFVRQLAKDAEIFEKVLEEHKEVDNAKRGRGGEKLNWNEIQMMKYTWRVAQELMRFDPPVFGNFRLAVRDIKFDDYDIPKGWQVFWATSGTHMDNNIFDDAFKFDPSRFESPTSSYPPYTYIPFGAGPRICPGAEFARVEILLVIHHMITKYRWKQMITDEPITRQPVPFPAKGLPIILYPSNHV</sequence>
<keyword evidence="5 9" id="KW-0479">Metal-binding</keyword>
<dbReference type="CDD" id="cd11043">
    <property type="entry name" value="CYP90-like"/>
    <property type="match status" value="1"/>
</dbReference>
<dbReference type="Proteomes" id="UP000030645">
    <property type="component" value="Unassembled WGS sequence"/>
</dbReference>
<dbReference type="GO" id="GO:0020037">
    <property type="term" value="F:heme binding"/>
    <property type="evidence" value="ECO:0007669"/>
    <property type="project" value="InterPro"/>
</dbReference>
<dbReference type="Pfam" id="PF00067">
    <property type="entry name" value="p450"/>
    <property type="match status" value="1"/>
</dbReference>
<comment type="cofactor">
    <cofactor evidence="1 9">
        <name>heme</name>
        <dbReference type="ChEBI" id="CHEBI:30413"/>
    </cofactor>
</comment>
<keyword evidence="8 9" id="KW-0408">Iron</keyword>
<keyword evidence="10" id="KW-0503">Monooxygenase</keyword>
<keyword evidence="4" id="KW-0812">Transmembrane</keyword>
<dbReference type="PANTHER" id="PTHR24286:SF256">
    <property type="entry name" value="CYTOCHROME P450 FAMILY PROTEIN"/>
    <property type="match status" value="1"/>
</dbReference>
<evidence type="ECO:0000256" key="6">
    <source>
        <dbReference type="ARBA" id="ARBA00022989"/>
    </source>
</evidence>
<proteinExistence type="inferred from homology"/>
<dbReference type="GO" id="GO:0005506">
    <property type="term" value="F:iron ion binding"/>
    <property type="evidence" value="ECO:0007669"/>
    <property type="project" value="InterPro"/>
</dbReference>
<comment type="similarity">
    <text evidence="3 10">Belongs to the cytochrome P450 family.</text>
</comment>
<protein>
    <submittedName>
        <fullName evidence="11">Taxadiene 5-alpha hydroxylase</fullName>
    </submittedName>
</protein>
<dbReference type="STRING" id="981085.W9RX79"/>
<evidence type="ECO:0000256" key="3">
    <source>
        <dbReference type="ARBA" id="ARBA00010617"/>
    </source>
</evidence>
<evidence type="ECO:0000256" key="2">
    <source>
        <dbReference type="ARBA" id="ARBA00004167"/>
    </source>
</evidence>
<dbReference type="PROSITE" id="PS00086">
    <property type="entry name" value="CYTOCHROME_P450"/>
    <property type="match status" value="1"/>
</dbReference>
<dbReference type="GO" id="GO:0016705">
    <property type="term" value="F:oxidoreductase activity, acting on paired donors, with incorporation or reduction of molecular oxygen"/>
    <property type="evidence" value="ECO:0007669"/>
    <property type="project" value="InterPro"/>
</dbReference>
<evidence type="ECO:0000256" key="5">
    <source>
        <dbReference type="ARBA" id="ARBA00022723"/>
    </source>
</evidence>
<reference evidence="12" key="1">
    <citation type="submission" date="2013-01" db="EMBL/GenBank/DDBJ databases">
        <title>Draft Genome Sequence of a Mulberry Tree, Morus notabilis C.K. Schneid.</title>
        <authorList>
            <person name="He N."/>
            <person name="Zhao S."/>
        </authorList>
    </citation>
    <scope>NUCLEOTIDE SEQUENCE</scope>
</reference>
<evidence type="ECO:0000256" key="1">
    <source>
        <dbReference type="ARBA" id="ARBA00001971"/>
    </source>
</evidence>
<dbReference type="PRINTS" id="PR00385">
    <property type="entry name" value="P450"/>
</dbReference>
<evidence type="ECO:0000313" key="11">
    <source>
        <dbReference type="EMBL" id="EXB96532.1"/>
    </source>
</evidence>
<organism evidence="11 12">
    <name type="scientific">Morus notabilis</name>
    <dbReference type="NCBI Taxonomy" id="981085"/>
    <lineage>
        <taxon>Eukaryota</taxon>
        <taxon>Viridiplantae</taxon>
        <taxon>Streptophyta</taxon>
        <taxon>Embryophyta</taxon>
        <taxon>Tracheophyta</taxon>
        <taxon>Spermatophyta</taxon>
        <taxon>Magnoliopsida</taxon>
        <taxon>eudicotyledons</taxon>
        <taxon>Gunneridae</taxon>
        <taxon>Pentapetalae</taxon>
        <taxon>rosids</taxon>
        <taxon>fabids</taxon>
        <taxon>Rosales</taxon>
        <taxon>Moraceae</taxon>
        <taxon>Moreae</taxon>
        <taxon>Morus</taxon>
    </lineage>
</organism>
<accession>W9RX79</accession>
<dbReference type="InterPro" id="IPR036396">
    <property type="entry name" value="Cyt_P450_sf"/>
</dbReference>
<dbReference type="GO" id="GO:0016125">
    <property type="term" value="P:sterol metabolic process"/>
    <property type="evidence" value="ECO:0007669"/>
    <property type="project" value="TreeGrafter"/>
</dbReference>
<dbReference type="InterPro" id="IPR017972">
    <property type="entry name" value="Cyt_P450_CS"/>
</dbReference>
<dbReference type="OrthoDB" id="3945418at2759"/>
<evidence type="ECO:0000313" key="12">
    <source>
        <dbReference type="Proteomes" id="UP000030645"/>
    </source>
</evidence>
<dbReference type="GO" id="GO:0004497">
    <property type="term" value="F:monooxygenase activity"/>
    <property type="evidence" value="ECO:0007669"/>
    <property type="project" value="UniProtKB-KW"/>
</dbReference>
<dbReference type="GO" id="GO:0016020">
    <property type="term" value="C:membrane"/>
    <property type="evidence" value="ECO:0007669"/>
    <property type="project" value="UniProtKB-SubCell"/>
</dbReference>
<evidence type="ECO:0000256" key="10">
    <source>
        <dbReference type="RuleBase" id="RU000461"/>
    </source>
</evidence>
<dbReference type="PANTHER" id="PTHR24286">
    <property type="entry name" value="CYTOCHROME P450 26"/>
    <property type="match status" value="1"/>
</dbReference>
<evidence type="ECO:0000256" key="7">
    <source>
        <dbReference type="ARBA" id="ARBA00023002"/>
    </source>
</evidence>
<dbReference type="InterPro" id="IPR001128">
    <property type="entry name" value="Cyt_P450"/>
</dbReference>
<keyword evidence="9 10" id="KW-0349">Heme</keyword>
<dbReference type="EMBL" id="KE345243">
    <property type="protein sequence ID" value="EXB96532.1"/>
    <property type="molecule type" value="Genomic_DNA"/>
</dbReference>
<keyword evidence="12" id="KW-1185">Reference proteome</keyword>
<evidence type="ECO:0000256" key="8">
    <source>
        <dbReference type="ARBA" id="ARBA00023004"/>
    </source>
</evidence>
<evidence type="ECO:0000256" key="4">
    <source>
        <dbReference type="ARBA" id="ARBA00022692"/>
    </source>
</evidence>
<dbReference type="SUPFAM" id="SSF48264">
    <property type="entry name" value="Cytochrome P450"/>
    <property type="match status" value="1"/>
</dbReference>
<keyword evidence="7 10" id="KW-0560">Oxidoreductase</keyword>
<evidence type="ECO:0000256" key="9">
    <source>
        <dbReference type="PIRSR" id="PIRSR602401-1"/>
    </source>
</evidence>
<dbReference type="eggNOG" id="KOG0157">
    <property type="taxonomic scope" value="Eukaryota"/>
</dbReference>